<keyword evidence="1" id="KW-0812">Transmembrane</keyword>
<organism evidence="2 3">
    <name type="scientific">Stenotrophomonas ginsengisoli</name>
    <dbReference type="NCBI Taxonomy" id="336566"/>
    <lineage>
        <taxon>Bacteria</taxon>
        <taxon>Pseudomonadati</taxon>
        <taxon>Pseudomonadota</taxon>
        <taxon>Gammaproteobacteria</taxon>
        <taxon>Lysobacterales</taxon>
        <taxon>Lysobacteraceae</taxon>
        <taxon>Stenotrophomonas</taxon>
    </lineage>
</organism>
<protein>
    <submittedName>
        <fullName evidence="2">Membrane protein</fullName>
    </submittedName>
</protein>
<dbReference type="EMBL" id="LDJM01000014">
    <property type="protein sequence ID" value="KRG77952.1"/>
    <property type="molecule type" value="Genomic_DNA"/>
</dbReference>
<dbReference type="PATRIC" id="fig|336566.3.peg.538"/>
<sequence>MAWLTLLLFLPWFVVLGGLFWYFPRQPRTPRRSWVDAAFLLLALGLSLLAMHWGHELGENAANAGAIWRQVLAVLYAYGAFLAVLCSAVWLRRRCW</sequence>
<keyword evidence="3" id="KW-1185">Reference proteome</keyword>
<feature type="transmembrane region" description="Helical" evidence="1">
    <location>
        <begin position="35"/>
        <end position="55"/>
    </location>
</feature>
<comment type="caution">
    <text evidence="2">The sequence shown here is derived from an EMBL/GenBank/DDBJ whole genome shotgun (WGS) entry which is preliminary data.</text>
</comment>
<gene>
    <name evidence="2" type="ORF">ABB30_05985</name>
</gene>
<name>A0A0R0D8G9_9GAMM</name>
<reference evidence="2 3" key="1">
    <citation type="submission" date="2015-05" db="EMBL/GenBank/DDBJ databases">
        <title>Genome sequencing and analysis of members of genus Stenotrophomonas.</title>
        <authorList>
            <person name="Patil P.P."/>
            <person name="Midha S."/>
            <person name="Patil P.B."/>
        </authorList>
    </citation>
    <scope>NUCLEOTIDE SEQUENCE [LARGE SCALE GENOMIC DNA]</scope>
    <source>
        <strain evidence="2 3">DSM 24757</strain>
    </source>
</reference>
<dbReference type="AlphaFoldDB" id="A0A0R0D8G9"/>
<evidence type="ECO:0000313" key="3">
    <source>
        <dbReference type="Proteomes" id="UP000050956"/>
    </source>
</evidence>
<keyword evidence="1" id="KW-0472">Membrane</keyword>
<proteinExistence type="predicted"/>
<feature type="transmembrane region" description="Helical" evidence="1">
    <location>
        <begin position="6"/>
        <end position="23"/>
    </location>
</feature>
<accession>A0A0R0D8G9</accession>
<feature type="transmembrane region" description="Helical" evidence="1">
    <location>
        <begin position="67"/>
        <end position="91"/>
    </location>
</feature>
<dbReference type="Proteomes" id="UP000050956">
    <property type="component" value="Unassembled WGS sequence"/>
</dbReference>
<dbReference type="STRING" id="336566.ABB30_05985"/>
<dbReference type="OrthoDB" id="6054159at2"/>
<dbReference type="RefSeq" id="WP_057637401.1">
    <property type="nucleotide sequence ID" value="NZ_LDJM01000014.1"/>
</dbReference>
<keyword evidence="1" id="KW-1133">Transmembrane helix</keyword>
<evidence type="ECO:0000313" key="2">
    <source>
        <dbReference type="EMBL" id="KRG77952.1"/>
    </source>
</evidence>
<evidence type="ECO:0000256" key="1">
    <source>
        <dbReference type="SAM" id="Phobius"/>
    </source>
</evidence>